<dbReference type="EC" id="3.1.21.10" evidence="6 7"/>
<dbReference type="RefSeq" id="WP_216032732.1">
    <property type="nucleotide sequence ID" value="NZ_JAHKNG010000010.1"/>
</dbReference>
<dbReference type="Pfam" id="PF02075">
    <property type="entry name" value="RuvC"/>
    <property type="match status" value="1"/>
</dbReference>
<feature type="binding site" evidence="6">
    <location>
        <position position="69"/>
    </location>
    <ligand>
        <name>Mg(2+)</name>
        <dbReference type="ChEBI" id="CHEBI:18420"/>
        <label>2</label>
    </ligand>
</feature>
<dbReference type="Proteomes" id="UP001166191">
    <property type="component" value="Unassembled WGS sequence"/>
</dbReference>
<organism evidence="8 9">
    <name type="scientific">Paracoccus marinaquae</name>
    <dbReference type="NCBI Taxonomy" id="2841926"/>
    <lineage>
        <taxon>Bacteria</taxon>
        <taxon>Pseudomonadati</taxon>
        <taxon>Pseudomonadota</taxon>
        <taxon>Alphaproteobacteria</taxon>
        <taxon>Rhodobacterales</taxon>
        <taxon>Paracoccaceae</taxon>
        <taxon>Paracoccus</taxon>
    </lineage>
</organism>
<keyword evidence="6" id="KW-0227">DNA damage</keyword>
<feature type="active site" evidence="6">
    <location>
        <position position="141"/>
    </location>
</feature>
<dbReference type="NCBIfam" id="TIGR00228">
    <property type="entry name" value="ruvC"/>
    <property type="match status" value="1"/>
</dbReference>
<feature type="binding site" evidence="6">
    <location>
        <position position="141"/>
    </location>
    <ligand>
        <name>Mg(2+)</name>
        <dbReference type="ChEBI" id="CHEBI:18420"/>
        <label>1</label>
    </ligand>
</feature>
<dbReference type="InterPro" id="IPR020563">
    <property type="entry name" value="X-over_junc_endoDNase_Mg_BS"/>
</dbReference>
<feature type="binding site" evidence="6">
    <location>
        <position position="7"/>
    </location>
    <ligand>
        <name>Mg(2+)</name>
        <dbReference type="ChEBI" id="CHEBI:18420"/>
        <label>1</label>
    </ligand>
</feature>
<evidence type="ECO:0000256" key="3">
    <source>
        <dbReference type="ARBA" id="ARBA00022723"/>
    </source>
</evidence>
<comment type="catalytic activity">
    <reaction evidence="6">
        <text>Endonucleolytic cleavage at a junction such as a reciprocal single-stranded crossover between two homologous DNA duplexes (Holliday junction).</text>
        <dbReference type="EC" id="3.1.21.10"/>
    </reaction>
</comment>
<comment type="subcellular location">
    <subcellularLocation>
        <location evidence="6">Cytoplasm</location>
    </subcellularLocation>
</comment>
<evidence type="ECO:0000256" key="7">
    <source>
        <dbReference type="NCBIfam" id="TIGR00228"/>
    </source>
</evidence>
<name>A0ABS6AHP9_9RHOB</name>
<dbReference type="HAMAP" id="MF_00034">
    <property type="entry name" value="RuvC"/>
    <property type="match status" value="1"/>
</dbReference>
<keyword evidence="5 6" id="KW-0378">Hydrolase</keyword>
<feature type="active site" evidence="6">
    <location>
        <position position="69"/>
    </location>
</feature>
<evidence type="ECO:0000256" key="5">
    <source>
        <dbReference type="ARBA" id="ARBA00022801"/>
    </source>
</evidence>
<keyword evidence="2 6" id="KW-0540">Nuclease</keyword>
<dbReference type="PROSITE" id="PS01321">
    <property type="entry name" value="RUVC"/>
    <property type="match status" value="1"/>
</dbReference>
<comment type="caution">
    <text evidence="8">The sequence shown here is derived from an EMBL/GenBank/DDBJ whole genome shotgun (WGS) entry which is preliminary data.</text>
</comment>
<gene>
    <name evidence="6 8" type="primary">ruvC</name>
    <name evidence="8" type="ORF">KNW02_07955</name>
</gene>
<dbReference type="EMBL" id="JAHKNG010000010">
    <property type="protein sequence ID" value="MBU3030049.1"/>
    <property type="molecule type" value="Genomic_DNA"/>
</dbReference>
<comment type="cofactor">
    <cofactor evidence="6">
        <name>Mg(2+)</name>
        <dbReference type="ChEBI" id="CHEBI:18420"/>
    </cofactor>
    <text evidence="6">Binds 2 Mg(2+) ion per subunit.</text>
</comment>
<feature type="active site" evidence="6">
    <location>
        <position position="7"/>
    </location>
</feature>
<keyword evidence="6" id="KW-0238">DNA-binding</keyword>
<protein>
    <recommendedName>
        <fullName evidence="6 7">Crossover junction endodeoxyribonuclease RuvC</fullName>
        <ecNumber evidence="6 7">3.1.21.10</ecNumber>
    </recommendedName>
    <alternativeName>
        <fullName evidence="6">Holliday junction nuclease RuvC</fullName>
    </alternativeName>
    <alternativeName>
        <fullName evidence="6">Holliday junction resolvase RuvC</fullName>
    </alternativeName>
</protein>
<comment type="subunit">
    <text evidence="6">Homodimer which binds Holliday junction (HJ) DNA. The HJ becomes 2-fold symmetrical on binding to RuvC with unstacked arms; it has a different conformation from HJ DNA in complex with RuvA. In the full resolvosome a probable DNA-RuvA(4)-RuvB(12)-RuvC(2) complex forms which resolves the HJ.</text>
</comment>
<accession>A0ABS6AHP9</accession>
<dbReference type="PANTHER" id="PTHR30194">
    <property type="entry name" value="CROSSOVER JUNCTION ENDODEOXYRIBONUCLEASE RUVC"/>
    <property type="match status" value="1"/>
</dbReference>
<dbReference type="GO" id="GO:0016787">
    <property type="term" value="F:hydrolase activity"/>
    <property type="evidence" value="ECO:0007669"/>
    <property type="project" value="UniProtKB-KW"/>
</dbReference>
<keyword evidence="6" id="KW-0460">Magnesium</keyword>
<evidence type="ECO:0000313" key="9">
    <source>
        <dbReference type="Proteomes" id="UP001166191"/>
    </source>
</evidence>
<evidence type="ECO:0000313" key="8">
    <source>
        <dbReference type="EMBL" id="MBU3030049.1"/>
    </source>
</evidence>
<keyword evidence="9" id="KW-1185">Reference proteome</keyword>
<keyword evidence="4 6" id="KW-0255">Endonuclease</keyword>
<evidence type="ECO:0000256" key="6">
    <source>
        <dbReference type="HAMAP-Rule" id="MF_00034"/>
    </source>
</evidence>
<dbReference type="InterPro" id="IPR002176">
    <property type="entry name" value="X-over_junc_endoDNase_RuvC"/>
</dbReference>
<keyword evidence="3 6" id="KW-0479">Metal-binding</keyword>
<keyword evidence="1 6" id="KW-0963">Cytoplasm</keyword>
<evidence type="ECO:0000256" key="2">
    <source>
        <dbReference type="ARBA" id="ARBA00022722"/>
    </source>
</evidence>
<evidence type="ECO:0000256" key="1">
    <source>
        <dbReference type="ARBA" id="ARBA00022490"/>
    </source>
</evidence>
<keyword evidence="6" id="KW-0233">DNA recombination</keyword>
<proteinExistence type="inferred from homology"/>
<comment type="function">
    <text evidence="6">The RuvA-RuvB-RuvC complex processes Holliday junction (HJ) DNA during genetic recombination and DNA repair. Endonuclease that resolves HJ intermediates. Cleaves cruciform DNA by making single-stranded nicks across the HJ at symmetrical positions within the homologous arms, yielding a 5'-phosphate and a 3'-hydroxyl group; requires a central core of homology in the junction. The consensus cleavage sequence is 5'-(A/T)TT(C/G)-3'. Cleavage occurs on the 3'-side of the TT dinucleotide at the point of strand exchange. HJ branch migration catalyzed by RuvA-RuvB allows RuvC to scan DNA until it finds its consensus sequence, where it cleaves and resolves the cruciform DNA.</text>
</comment>
<sequence>MRVLGIDPGLRNMGWGIIDMDGPRLRHVANGVIRSGGGGDAALGARLSVLFRGLCAVIAEHAPDAAAVEQTFVNRDAVGTLKLGQARGIAVLAPAEAGIEVGEYAPNAVKKTVVGVGHAGKEQIQHMVRVQLPGVQFEGPDAADALAIAICHAHHLQGRAIRPARGVA</sequence>
<reference evidence="8" key="1">
    <citation type="submission" date="2021-06" db="EMBL/GenBank/DDBJ databases">
        <title>Paracoccus bacterium XHP0099 sp. nov., isolated from the surface waters of the Yellow Sea.</title>
        <authorList>
            <person name="Xue H."/>
            <person name="Zhang D."/>
        </authorList>
    </citation>
    <scope>NUCLEOTIDE SEQUENCE</scope>
    <source>
        <strain evidence="8">XHP0099</strain>
    </source>
</reference>
<comment type="similarity">
    <text evidence="6">Belongs to the RuvC family.</text>
</comment>
<dbReference type="CDD" id="cd16962">
    <property type="entry name" value="RuvC"/>
    <property type="match status" value="1"/>
</dbReference>
<dbReference type="PANTHER" id="PTHR30194:SF3">
    <property type="entry name" value="CROSSOVER JUNCTION ENDODEOXYRIBONUCLEASE RUVC"/>
    <property type="match status" value="1"/>
</dbReference>
<keyword evidence="6" id="KW-0234">DNA repair</keyword>
<evidence type="ECO:0000256" key="4">
    <source>
        <dbReference type="ARBA" id="ARBA00022759"/>
    </source>
</evidence>